<gene>
    <name evidence="1" type="ORF">BLNAU_16314</name>
</gene>
<organism evidence="1 2">
    <name type="scientific">Blattamonas nauphoetae</name>
    <dbReference type="NCBI Taxonomy" id="2049346"/>
    <lineage>
        <taxon>Eukaryota</taxon>
        <taxon>Metamonada</taxon>
        <taxon>Preaxostyla</taxon>
        <taxon>Oxymonadida</taxon>
        <taxon>Blattamonas</taxon>
    </lineage>
</organism>
<dbReference type="EMBL" id="JARBJD010000169">
    <property type="protein sequence ID" value="KAK2948779.1"/>
    <property type="molecule type" value="Genomic_DNA"/>
</dbReference>
<dbReference type="Proteomes" id="UP001281761">
    <property type="component" value="Unassembled WGS sequence"/>
</dbReference>
<keyword evidence="2" id="KW-1185">Reference proteome</keyword>
<name>A0ABQ9XBM1_9EUKA</name>
<sequence length="270" mass="31105">MEGCSSSVQNRPSLPLTGDAHDDYVPLFMQTELSNIKDIDQASPMFLSLVDFVKEGNTLDDNAADKAYDVLSVVMPNYYGRFTVEQILFELVPTHDGSCSGLAKSIVVLLTSSNEILVWSSLSFLHFVFAYAESTHHFAFLQTGFFSLLPQAFYEQELHIFFPQHLPLMKIIQLCMRLINPSEVQQLNQKFQLSEDIIHLTFIDKCFRPIEPFLKAIFRDRRQISDSKDSLHFSDLFVSWAQWRQAEHIGAQLVVRGAEHRRQNKRHDFD</sequence>
<accession>A0ABQ9XBM1</accession>
<proteinExistence type="predicted"/>
<reference evidence="1 2" key="1">
    <citation type="journal article" date="2022" name="bioRxiv">
        <title>Genomics of Preaxostyla Flagellates Illuminates Evolutionary Transitions and the Path Towards Mitochondrial Loss.</title>
        <authorList>
            <person name="Novak L.V.F."/>
            <person name="Treitli S.C."/>
            <person name="Pyrih J."/>
            <person name="Halakuc P."/>
            <person name="Pipaliya S.V."/>
            <person name="Vacek V."/>
            <person name="Brzon O."/>
            <person name="Soukal P."/>
            <person name="Eme L."/>
            <person name="Dacks J.B."/>
            <person name="Karnkowska A."/>
            <person name="Elias M."/>
            <person name="Hampl V."/>
        </authorList>
    </citation>
    <scope>NUCLEOTIDE SEQUENCE [LARGE SCALE GENOMIC DNA]</scope>
    <source>
        <strain evidence="1">NAU3</strain>
        <tissue evidence="1">Gut</tissue>
    </source>
</reference>
<evidence type="ECO:0000313" key="2">
    <source>
        <dbReference type="Proteomes" id="UP001281761"/>
    </source>
</evidence>
<protein>
    <submittedName>
        <fullName evidence="1">Uncharacterized protein</fullName>
    </submittedName>
</protein>
<evidence type="ECO:0000313" key="1">
    <source>
        <dbReference type="EMBL" id="KAK2948779.1"/>
    </source>
</evidence>
<comment type="caution">
    <text evidence="1">The sequence shown here is derived from an EMBL/GenBank/DDBJ whole genome shotgun (WGS) entry which is preliminary data.</text>
</comment>